<gene>
    <name evidence="1" type="ORF">ASJ35_11195</name>
</gene>
<protein>
    <recommendedName>
        <fullName evidence="3">Sugar ABC transporter substrate-binding protein</fullName>
    </recommendedName>
</protein>
<reference evidence="1 2" key="1">
    <citation type="submission" date="2015-10" db="EMBL/GenBank/DDBJ databases">
        <title>A novel member of the family Ruminococcaceae isolated from human faeces.</title>
        <authorList>
            <person name="Shkoporov A.N."/>
            <person name="Chaplin A.V."/>
            <person name="Motuzova O.V."/>
            <person name="Kafarskaia L.I."/>
            <person name="Efimov B.A."/>
        </authorList>
    </citation>
    <scope>NUCLEOTIDE SEQUENCE [LARGE SCALE GENOMIC DNA]</scope>
    <source>
        <strain evidence="1 2">668</strain>
    </source>
</reference>
<evidence type="ECO:0008006" key="3">
    <source>
        <dbReference type="Google" id="ProtNLM"/>
    </source>
</evidence>
<name>A0A0W7TQA8_9FIRM</name>
<evidence type="ECO:0000313" key="1">
    <source>
        <dbReference type="EMBL" id="KUE75941.1"/>
    </source>
</evidence>
<evidence type="ECO:0000313" key="2">
    <source>
        <dbReference type="Proteomes" id="UP000053433"/>
    </source>
</evidence>
<sequence length="89" mass="10068">MSREAVYNNADFIEKNDVGDGAWLNAMRDSLANYAMPQYRPLNPEWPEVADIVSNYISDVFAKQISAEEAMEIANEEVAEVYREAGYIS</sequence>
<accession>A0A0W7TQA8</accession>
<dbReference type="RefSeq" id="WP_058723337.1">
    <property type="nucleotide sequence ID" value="NZ_LMUA01000014.1"/>
</dbReference>
<organism evidence="1 2">
    <name type="scientific">Ruthenibacterium lactatiformans</name>
    <dbReference type="NCBI Taxonomy" id="1550024"/>
    <lineage>
        <taxon>Bacteria</taxon>
        <taxon>Bacillati</taxon>
        <taxon>Bacillota</taxon>
        <taxon>Clostridia</taxon>
        <taxon>Eubacteriales</taxon>
        <taxon>Oscillospiraceae</taxon>
        <taxon>Ruthenibacterium</taxon>
    </lineage>
</organism>
<dbReference type="AlphaFoldDB" id="A0A0W7TQA8"/>
<dbReference type="Gene3D" id="3.40.190.10">
    <property type="entry name" value="Periplasmic binding protein-like II"/>
    <property type="match status" value="2"/>
</dbReference>
<comment type="caution">
    <text evidence="1">The sequence shown here is derived from an EMBL/GenBank/DDBJ whole genome shotgun (WGS) entry which is preliminary data.</text>
</comment>
<dbReference type="Proteomes" id="UP000053433">
    <property type="component" value="Unassembled WGS sequence"/>
</dbReference>
<proteinExistence type="predicted"/>
<dbReference type="EMBL" id="LMUA01000014">
    <property type="protein sequence ID" value="KUE75941.1"/>
    <property type="molecule type" value="Genomic_DNA"/>
</dbReference>
<dbReference type="SUPFAM" id="SSF53850">
    <property type="entry name" value="Periplasmic binding protein-like II"/>
    <property type="match status" value="1"/>
</dbReference>